<keyword evidence="1" id="KW-1133">Transmembrane helix</keyword>
<reference evidence="2" key="1">
    <citation type="submission" date="2019-08" db="EMBL/GenBank/DDBJ databases">
        <authorList>
            <person name="Kucharzyk K."/>
            <person name="Murdoch R.W."/>
            <person name="Higgins S."/>
            <person name="Loffler F."/>
        </authorList>
    </citation>
    <scope>NUCLEOTIDE SEQUENCE</scope>
</reference>
<evidence type="ECO:0000313" key="2">
    <source>
        <dbReference type="EMBL" id="MPN36804.1"/>
    </source>
</evidence>
<name>A0A645HKY3_9ZZZZ</name>
<feature type="transmembrane region" description="Helical" evidence="1">
    <location>
        <begin position="63"/>
        <end position="82"/>
    </location>
</feature>
<proteinExistence type="predicted"/>
<dbReference type="Gene3D" id="1.20.5.2700">
    <property type="match status" value="1"/>
</dbReference>
<dbReference type="AlphaFoldDB" id="A0A645HKY3"/>
<dbReference type="EMBL" id="VSSQ01091154">
    <property type="protein sequence ID" value="MPN36804.1"/>
    <property type="molecule type" value="Genomic_DNA"/>
</dbReference>
<organism evidence="2">
    <name type="scientific">bioreactor metagenome</name>
    <dbReference type="NCBI Taxonomy" id="1076179"/>
    <lineage>
        <taxon>unclassified sequences</taxon>
        <taxon>metagenomes</taxon>
        <taxon>ecological metagenomes</taxon>
    </lineage>
</organism>
<comment type="caution">
    <text evidence="2">The sequence shown here is derived from an EMBL/GenBank/DDBJ whole genome shotgun (WGS) entry which is preliminary data.</text>
</comment>
<evidence type="ECO:0000256" key="1">
    <source>
        <dbReference type="SAM" id="Phobius"/>
    </source>
</evidence>
<gene>
    <name evidence="2" type="ORF">SDC9_184315</name>
</gene>
<keyword evidence="1" id="KW-0812">Transmembrane</keyword>
<accession>A0A645HKY3</accession>
<evidence type="ECO:0008006" key="3">
    <source>
        <dbReference type="Google" id="ProtNLM"/>
    </source>
</evidence>
<protein>
    <recommendedName>
        <fullName evidence="3">NADH-quinone oxidoreductase subunit L</fullName>
    </recommendedName>
</protein>
<keyword evidence="1" id="KW-0472">Membrane</keyword>
<sequence>MIDQTLIDGVLHGIAKLSMWIGKGLRFGFDLPVVNAAADGLARGTGELGAQLRKAQTGRVQQYMAITVACVVIVAILIFYFMA</sequence>